<evidence type="ECO:0000256" key="12">
    <source>
        <dbReference type="ARBA" id="ARBA00023157"/>
    </source>
</evidence>
<dbReference type="SMART" id="SM01039">
    <property type="entry name" value="BRICHOS"/>
    <property type="match status" value="1"/>
</dbReference>
<evidence type="ECO:0000256" key="11">
    <source>
        <dbReference type="ARBA" id="ARBA00023136"/>
    </source>
</evidence>
<comment type="subcellular location">
    <subcellularLocation>
        <location evidence="2">Cell membrane</location>
        <topology evidence="2">Single-pass type II membrane protein</topology>
    </subcellularLocation>
    <subcellularLocation>
        <location evidence="3">Endosome membrane</location>
        <topology evidence="3">Single-pass type II membrane protein</topology>
    </subcellularLocation>
    <subcellularLocation>
        <location evidence="1">Golgi apparatus membrane</location>
        <topology evidence="1">Single-pass type II membrane protein</topology>
    </subcellularLocation>
    <subcellularLocation>
        <location evidence="14">Membrane</location>
        <topology evidence="14">Single-pass type II membrane protein</topology>
    </subcellularLocation>
</comment>
<dbReference type="GO" id="GO:0000139">
    <property type="term" value="C:Golgi membrane"/>
    <property type="evidence" value="ECO:0007669"/>
    <property type="project" value="UniProtKB-SubCell"/>
</dbReference>
<comment type="similarity">
    <text evidence="4 14">Belongs to the ITM2 family.</text>
</comment>
<keyword evidence="6 14" id="KW-0812">Transmembrane</keyword>
<dbReference type="GeneTree" id="ENSGT00950000183115"/>
<feature type="compositionally biased region" description="Basic and acidic residues" evidence="15">
    <location>
        <begin position="13"/>
        <end position="23"/>
    </location>
</feature>
<evidence type="ECO:0000256" key="15">
    <source>
        <dbReference type="SAM" id="MobiDB-lite"/>
    </source>
</evidence>
<evidence type="ECO:0000256" key="10">
    <source>
        <dbReference type="ARBA" id="ARBA00023034"/>
    </source>
</evidence>
<keyword evidence="9 14" id="KW-1133">Transmembrane helix</keyword>
<dbReference type="InterPro" id="IPR040145">
    <property type="entry name" value="ITM2"/>
</dbReference>
<evidence type="ECO:0000259" key="16">
    <source>
        <dbReference type="PROSITE" id="PS50869"/>
    </source>
</evidence>
<dbReference type="RefSeq" id="XP_023687509.1">
    <property type="nucleotide sequence ID" value="XM_023831741.2"/>
</dbReference>
<evidence type="ECO:0000256" key="9">
    <source>
        <dbReference type="ARBA" id="ARBA00022989"/>
    </source>
</evidence>
<dbReference type="GO" id="GO:0001540">
    <property type="term" value="F:amyloid-beta binding"/>
    <property type="evidence" value="ECO:0007669"/>
    <property type="project" value="TreeGrafter"/>
</dbReference>
<evidence type="ECO:0000256" key="13">
    <source>
        <dbReference type="ARBA" id="ARBA00023180"/>
    </source>
</evidence>
<feature type="region of interest" description="Disordered" evidence="15">
    <location>
        <begin position="1"/>
        <end position="26"/>
    </location>
</feature>
<evidence type="ECO:0000256" key="7">
    <source>
        <dbReference type="ARBA" id="ARBA00022753"/>
    </source>
</evidence>
<keyword evidence="12" id="KW-1015">Disulfide bond</keyword>
<organism evidence="17 18">
    <name type="scientific">Paramormyrops kingsleyae</name>
    <dbReference type="NCBI Taxonomy" id="1676925"/>
    <lineage>
        <taxon>Eukaryota</taxon>
        <taxon>Metazoa</taxon>
        <taxon>Chordata</taxon>
        <taxon>Craniata</taxon>
        <taxon>Vertebrata</taxon>
        <taxon>Euteleostomi</taxon>
        <taxon>Actinopterygii</taxon>
        <taxon>Neopterygii</taxon>
        <taxon>Teleostei</taxon>
        <taxon>Osteoglossocephala</taxon>
        <taxon>Osteoglossomorpha</taxon>
        <taxon>Osteoglossiformes</taxon>
        <taxon>Mormyridae</taxon>
        <taxon>Paramormyrops</taxon>
    </lineage>
</organism>
<dbReference type="GO" id="GO:0070062">
    <property type="term" value="C:extracellular exosome"/>
    <property type="evidence" value="ECO:0007669"/>
    <property type="project" value="TreeGrafter"/>
</dbReference>
<dbReference type="GeneID" id="111854120"/>
<dbReference type="PANTHER" id="PTHR10962">
    <property type="entry name" value="INTEGRAL TRANSMEMBRANE PROTEIN 2"/>
    <property type="match status" value="1"/>
</dbReference>
<dbReference type="GO" id="GO:0042985">
    <property type="term" value="P:negative regulation of amyloid precursor protein biosynthetic process"/>
    <property type="evidence" value="ECO:0007669"/>
    <property type="project" value="TreeGrafter"/>
</dbReference>
<evidence type="ECO:0000256" key="5">
    <source>
        <dbReference type="ARBA" id="ARBA00022475"/>
    </source>
</evidence>
<dbReference type="CTD" id="323632"/>
<dbReference type="STRING" id="1676925.ENSPKIP00000001752"/>
<evidence type="ECO:0000313" key="18">
    <source>
        <dbReference type="Proteomes" id="UP000261540"/>
    </source>
</evidence>
<evidence type="ECO:0000256" key="8">
    <source>
        <dbReference type="ARBA" id="ARBA00022968"/>
    </source>
</evidence>
<keyword evidence="7" id="KW-0967">Endosome</keyword>
<accession>A0A3B3Q565</accession>
<evidence type="ECO:0000256" key="6">
    <source>
        <dbReference type="ARBA" id="ARBA00022692"/>
    </source>
</evidence>
<evidence type="ECO:0000256" key="4">
    <source>
        <dbReference type="ARBA" id="ARBA00006794"/>
    </source>
</evidence>
<feature type="compositionally biased region" description="Polar residues" evidence="15">
    <location>
        <begin position="1"/>
        <end position="10"/>
    </location>
</feature>
<dbReference type="InterPro" id="IPR007084">
    <property type="entry name" value="BRICHOS_dom"/>
</dbReference>
<sequence>MVKVSFNSALGQKDPKKEEDKNEALIPDETDLENGVRVRQQSKAWCWCLCLGLALMLAGVVVGGAYLYREFLMQEPQVFVCGVGYVEKDFMIEDEEPIPPQRWIQESIRVLEDDEVEFINVPVPEFTDSDPADIVHDFRRNLTAYLDLSLNKCYVIPLNTSIVLPPRNFVDLLVKIKAGTYLPQSYLIHEQMMVTERLDNVDQLGYFIYGLCRGKETYRLERRDTIIGMQKREALTCHKIFHFENRFVVETEICEQ</sequence>
<protein>
    <recommendedName>
        <fullName evidence="14">Integral membrane protein 2</fullName>
    </recommendedName>
</protein>
<keyword evidence="5 14" id="KW-1003">Cell membrane</keyword>
<evidence type="ECO:0000256" key="14">
    <source>
        <dbReference type="RuleBase" id="RU367061"/>
    </source>
</evidence>
<keyword evidence="11 14" id="KW-0472">Membrane</keyword>
<evidence type="ECO:0000256" key="1">
    <source>
        <dbReference type="ARBA" id="ARBA00004323"/>
    </source>
</evidence>
<dbReference type="PANTHER" id="PTHR10962:SF4">
    <property type="entry name" value="INTEGRAL MEMBRANE PROTEIN 2B"/>
    <property type="match status" value="1"/>
</dbReference>
<dbReference type="GO" id="GO:0010008">
    <property type="term" value="C:endosome membrane"/>
    <property type="evidence" value="ECO:0007669"/>
    <property type="project" value="UniProtKB-SubCell"/>
</dbReference>
<dbReference type="Ensembl" id="ENSPKIT00000025678.1">
    <property type="protein sequence ID" value="ENSPKIP00000001752.1"/>
    <property type="gene ID" value="ENSPKIG00000019925.1"/>
</dbReference>
<proteinExistence type="inferred from homology"/>
<dbReference type="AlphaFoldDB" id="A0A3B3Q565"/>
<reference evidence="17" key="1">
    <citation type="submission" date="2025-08" db="UniProtKB">
        <authorList>
            <consortium name="Ensembl"/>
        </authorList>
    </citation>
    <scope>IDENTIFICATION</scope>
</reference>
<dbReference type="Proteomes" id="UP000261540">
    <property type="component" value="Unplaced"/>
</dbReference>
<keyword evidence="8 14" id="KW-0735">Signal-anchor</keyword>
<name>A0A3B3Q565_9TELE</name>
<reference evidence="17" key="2">
    <citation type="submission" date="2025-09" db="UniProtKB">
        <authorList>
            <consortium name="Ensembl"/>
        </authorList>
    </citation>
    <scope>IDENTIFICATION</scope>
</reference>
<keyword evidence="18" id="KW-1185">Reference proteome</keyword>
<keyword evidence="13" id="KW-0325">Glycoprotein</keyword>
<dbReference type="GO" id="GO:0005886">
    <property type="term" value="C:plasma membrane"/>
    <property type="evidence" value="ECO:0007669"/>
    <property type="project" value="UniProtKB-SubCell"/>
</dbReference>
<feature type="transmembrane region" description="Helical" evidence="14">
    <location>
        <begin position="44"/>
        <end position="68"/>
    </location>
</feature>
<evidence type="ECO:0000256" key="2">
    <source>
        <dbReference type="ARBA" id="ARBA00004401"/>
    </source>
</evidence>
<evidence type="ECO:0000256" key="3">
    <source>
        <dbReference type="ARBA" id="ARBA00004639"/>
    </source>
</evidence>
<dbReference type="Pfam" id="PF04089">
    <property type="entry name" value="BRICHOS"/>
    <property type="match status" value="1"/>
</dbReference>
<evidence type="ECO:0000313" key="17">
    <source>
        <dbReference type="Ensembl" id="ENSPKIP00000001752.1"/>
    </source>
</evidence>
<keyword evidence="10" id="KW-0333">Golgi apparatus</keyword>
<feature type="domain" description="BRICHOS" evidence="16">
    <location>
        <begin position="126"/>
        <end position="220"/>
    </location>
</feature>
<dbReference type="PROSITE" id="PS50869">
    <property type="entry name" value="BRICHOS"/>
    <property type="match status" value="1"/>
</dbReference>